<dbReference type="AlphaFoldDB" id="A0A5C4TA14"/>
<dbReference type="Gene3D" id="3.40.50.300">
    <property type="entry name" value="P-loop containing nucleotide triphosphate hydrolases"/>
    <property type="match status" value="2"/>
</dbReference>
<dbReference type="InterPro" id="IPR038734">
    <property type="entry name" value="YhaN_AAA"/>
</dbReference>
<accession>A0A5C4TA14</accession>
<dbReference type="InterPro" id="IPR027417">
    <property type="entry name" value="P-loop_NTPase"/>
</dbReference>
<feature type="domain" description="YhaN AAA" evidence="3">
    <location>
        <begin position="4"/>
        <end position="227"/>
    </location>
</feature>
<feature type="region of interest" description="Disordered" evidence="2">
    <location>
        <begin position="855"/>
        <end position="877"/>
    </location>
</feature>
<feature type="coiled-coil region" evidence="1">
    <location>
        <begin position="888"/>
        <end position="935"/>
    </location>
</feature>
<name>A0A5C4TA14_9BACL</name>
<dbReference type="Pfam" id="PF13514">
    <property type="entry name" value="AAA_27"/>
    <property type="match status" value="1"/>
</dbReference>
<organism evidence="4 5">
    <name type="scientific">Paenibacillus hemerocallicola</name>
    <dbReference type="NCBI Taxonomy" id="1172614"/>
    <lineage>
        <taxon>Bacteria</taxon>
        <taxon>Bacillati</taxon>
        <taxon>Bacillota</taxon>
        <taxon>Bacilli</taxon>
        <taxon>Bacillales</taxon>
        <taxon>Paenibacillaceae</taxon>
        <taxon>Paenibacillus</taxon>
    </lineage>
</organism>
<keyword evidence="5" id="KW-1185">Reference proteome</keyword>
<reference evidence="4 5" key="1">
    <citation type="submission" date="2019-05" db="EMBL/GenBank/DDBJ databases">
        <title>We sequenced the genome of Paenibacillus hemerocallicola KCTC 33185 for further insight into its adaptation and study the phylogeny of Paenibacillus.</title>
        <authorList>
            <person name="Narsing Rao M.P."/>
        </authorList>
    </citation>
    <scope>NUCLEOTIDE SEQUENCE [LARGE SCALE GENOMIC DNA]</scope>
    <source>
        <strain evidence="4 5">KCTC 33185</strain>
    </source>
</reference>
<proteinExistence type="predicted"/>
<evidence type="ECO:0000313" key="5">
    <source>
        <dbReference type="Proteomes" id="UP000307943"/>
    </source>
</evidence>
<feature type="region of interest" description="Disordered" evidence="2">
    <location>
        <begin position="774"/>
        <end position="793"/>
    </location>
</feature>
<feature type="coiled-coil region" evidence="1">
    <location>
        <begin position="727"/>
        <end position="761"/>
    </location>
</feature>
<dbReference type="PANTHER" id="PTHR41259">
    <property type="entry name" value="DOUBLE-STRAND BREAK REPAIR RAD50 ATPASE, PUTATIVE-RELATED"/>
    <property type="match status" value="1"/>
</dbReference>
<dbReference type="SUPFAM" id="SSF52540">
    <property type="entry name" value="P-loop containing nucleoside triphosphate hydrolases"/>
    <property type="match status" value="1"/>
</dbReference>
<gene>
    <name evidence="4" type="ORF">FE784_15715</name>
</gene>
<evidence type="ECO:0000256" key="1">
    <source>
        <dbReference type="SAM" id="Coils"/>
    </source>
</evidence>
<dbReference type="Proteomes" id="UP000307943">
    <property type="component" value="Unassembled WGS sequence"/>
</dbReference>
<keyword evidence="1" id="KW-0175">Coiled coil</keyword>
<evidence type="ECO:0000256" key="2">
    <source>
        <dbReference type="SAM" id="MobiDB-lite"/>
    </source>
</evidence>
<dbReference type="PANTHER" id="PTHR41259:SF1">
    <property type="entry name" value="DOUBLE-STRAND BREAK REPAIR RAD50 ATPASE, PUTATIVE-RELATED"/>
    <property type="match status" value="1"/>
</dbReference>
<feature type="region of interest" description="Disordered" evidence="2">
    <location>
        <begin position="571"/>
        <end position="593"/>
    </location>
</feature>
<sequence length="1090" mass="122948">MGRMNIRDIRIDAFGTLRDRRFAPEGPITLFYGPNEAGKSTIMGFIRAVLFGLPPRTVSSNLYEPHAGGMYGGALTLELGEGRSYRVERSFQIDSGGRGRSGGGKVKVTRLHEADGVERSSRSAETGGAQDEALLRELLGGVQGELFRSVFAFGLSELQELGSLQSDEVAGYLYSAGWGAQGSSVVAAERRIVQEMDKLYRPKGKNQEVALLVKRWEEGRSELRRSKEKLAQYISWGEEADQLERDIRSADDTLRSVRDAALRTDRWLRSREHGLRLQAVGRKLGELPLFAAFPHDALSRFEVLNADRERLGEELREREAKLRATGLALESIRVDEALVAERQKLESMLERAGAYREARSLLSGLRSEAQADERAAELVLEQLGNGWTEADLIAYPLSVADRETVREAKAKWDELRKEEELLRADAGRTARELEEAGKAAVVARSAYERAESLSGHGEARWEPSAEAMKRKLAQLGSDYTEWSRLRQELRHLGQRERDYRLFREPAFDGRARSKQATERSGNGGFYRWRPALPVAAALIVPGLLWMQGQEAMAAVTLLLFASTAVLMRPGARNGTAPEGRENGQPVPFSEEKQSIRRQLNQLERSVLDKTLAWRLTFPEYAAAANGATADTEASLPESWLSEARQAAEQWLETRSVLERLEKAMGEADEAAALSLGKNEAASRRHREAENSLAEWKEDWESWLRERGISRGLSPDGALEWHLIAEQGKQLLRRREAVKRRINAMEAEAESFEREAEALGGRIDGDPLYALKRRKAEADEEQSSLSERERLSKERDRLAAETQLCREKLEGVRTRIAELWRDAGADTEERFRERVRLREERATLEREREELATALDSMLGSELRQEAEQSLLRPPEELESELERLAGLQSDTERRLDGLRDRRGRLRNEMEKMESGEEHAERLQRVQETATELEQHSRRWAVLALATALFGRTRALYETERQPAVLRRASGYLNAMTGGRYARIIAPLGEKRLVAVNRDGEPVDSAKLSRGAAEQLYMAMRFALADETAPAAALPFVMDDVFVNFDEERLRLCLELLPSLAERRQLLLFTCHEHVVRTASDLIAPLQVIRL</sequence>
<dbReference type="OrthoDB" id="9764467at2"/>
<comment type="caution">
    <text evidence="4">The sequence shown here is derived from an EMBL/GenBank/DDBJ whole genome shotgun (WGS) entry which is preliminary data.</text>
</comment>
<protein>
    <recommendedName>
        <fullName evidence="3">YhaN AAA domain-containing protein</fullName>
    </recommendedName>
</protein>
<dbReference type="EMBL" id="VDCQ01000020">
    <property type="protein sequence ID" value="TNJ65267.1"/>
    <property type="molecule type" value="Genomic_DNA"/>
</dbReference>
<evidence type="ECO:0000313" key="4">
    <source>
        <dbReference type="EMBL" id="TNJ65267.1"/>
    </source>
</evidence>
<evidence type="ECO:0000259" key="3">
    <source>
        <dbReference type="Pfam" id="PF13514"/>
    </source>
</evidence>